<dbReference type="Gene3D" id="2.60.40.10">
    <property type="entry name" value="Immunoglobulins"/>
    <property type="match status" value="1"/>
</dbReference>
<evidence type="ECO:0000313" key="4">
    <source>
        <dbReference type="Proteomes" id="UP000305848"/>
    </source>
</evidence>
<dbReference type="InterPro" id="IPR011050">
    <property type="entry name" value="Pectin_lyase_fold/virulence"/>
</dbReference>
<dbReference type="Pfam" id="PF18962">
    <property type="entry name" value="Por_Secre_tail"/>
    <property type="match status" value="1"/>
</dbReference>
<feature type="domain" description="Secretion system C-terminal sorting" evidence="2">
    <location>
        <begin position="942"/>
        <end position="1014"/>
    </location>
</feature>
<name>A0A4U3L5C0_9BACT</name>
<reference evidence="3 4" key="1">
    <citation type="submission" date="2019-05" db="EMBL/GenBank/DDBJ databases">
        <title>Panacibacter sp. strain 17mud1-8 Genome sequencing and assembly.</title>
        <authorList>
            <person name="Chhetri G."/>
        </authorList>
    </citation>
    <scope>NUCLEOTIDE SEQUENCE [LARGE SCALE GENOMIC DNA]</scope>
    <source>
        <strain evidence="3 4">17mud1-8</strain>
    </source>
</reference>
<dbReference type="Gene3D" id="2.160.20.10">
    <property type="entry name" value="Single-stranded right-handed beta-helix, Pectin lyase-like"/>
    <property type="match status" value="2"/>
</dbReference>
<gene>
    <name evidence="3" type="ORF">FC093_06255</name>
</gene>
<dbReference type="InterPro" id="IPR039448">
    <property type="entry name" value="Beta_helix"/>
</dbReference>
<dbReference type="Pfam" id="PF13229">
    <property type="entry name" value="Beta_helix"/>
    <property type="match status" value="1"/>
</dbReference>
<dbReference type="InterPro" id="IPR013783">
    <property type="entry name" value="Ig-like_fold"/>
</dbReference>
<dbReference type="InterPro" id="IPR026444">
    <property type="entry name" value="Secre_tail"/>
</dbReference>
<dbReference type="SMART" id="SM00710">
    <property type="entry name" value="PbH1"/>
    <property type="match status" value="11"/>
</dbReference>
<evidence type="ECO:0000259" key="1">
    <source>
        <dbReference type="Pfam" id="PF13229"/>
    </source>
</evidence>
<accession>A0A4U3L5C0</accession>
<dbReference type="OrthoDB" id="976933at2"/>
<dbReference type="InterPro" id="IPR006626">
    <property type="entry name" value="PbH1"/>
</dbReference>
<dbReference type="InterPro" id="IPR008979">
    <property type="entry name" value="Galactose-bd-like_sf"/>
</dbReference>
<dbReference type="PANTHER" id="PTHR36453">
    <property type="entry name" value="SECRETED PROTEIN-RELATED"/>
    <property type="match status" value="1"/>
</dbReference>
<dbReference type="SUPFAM" id="SSF51126">
    <property type="entry name" value="Pectin lyase-like"/>
    <property type="match status" value="2"/>
</dbReference>
<evidence type="ECO:0000313" key="3">
    <source>
        <dbReference type="EMBL" id="TKK70345.1"/>
    </source>
</evidence>
<dbReference type="PANTHER" id="PTHR36453:SF1">
    <property type="entry name" value="RIGHT HANDED BETA HELIX DOMAIN-CONTAINING PROTEIN"/>
    <property type="match status" value="1"/>
</dbReference>
<feature type="domain" description="Right handed beta helix" evidence="1">
    <location>
        <begin position="378"/>
        <end position="526"/>
    </location>
</feature>
<dbReference type="Proteomes" id="UP000305848">
    <property type="component" value="Unassembled WGS sequence"/>
</dbReference>
<proteinExistence type="predicted"/>
<sequence length="1016" mass="111430">MSNAGLILYFRTIPWKLLFLFFGLFFIGEARATNYYFSSSKGNDSRTAIQAQNPATPWQSLKKLNSFFNNLKPGDSVLLKRGDTFYGSITVSTSGAASLPIVISAYGRGGKPVISGFTTLSSWTDLGNGIYKSNCPECGVTDNMLTINDKPQMIGRYPNRSYLTFESHVSNTSITDNELKNSPNWAGAEVVIRKDRWIIDRNKIKNHSGNTISYTSASAYSAIDGYGYFIQNDPKTLDTLGEWYFEPKNKNVLVYFGSYNPALYIVKTSSIDTLVYLRYCNYITFDGLSFQGANVSAFELIAAGHIALQNCSIDFSGKNAIYGAWSQSSPFFSLTHSIINHTNNNAITLSGDFPNALIKYNTIKNTGLIAGMGENGGNSYEGIDIEGANSIIENNEIDSSGYNALKFTGDSIKIKNNLIKGFTLTKDDGGGIYTWNGSKNATPHHGMQIEGNIILNGIGAGEGTNNQNYLPSEGIYLDDNSSNLKVFANTIANCSHSGIYLHNSHEIQVLNNTTFNNGTQVNISHDNILPTSPTRNVALQHNVFFSSDASSNLLKLSTIANDINLFGIADSNYYARPLDDNYTISTSQSSLLPVEMHNLSKWQSSYQKDIHSKKSPKAIVPYFLKKLIGLNMVNNGSFTNNINGSSSWNSSGSCIASWDGSGKINGGALKVSYTKQTNGSTGVVVPVGKISSGKDYILKYSVTGIKPKGEISAFLRQSNSPYANLSAIKYDSITTKRSDYTVLFSSSATENNASIIFQVNDSYGTFWLDNIELNEASVTITNPKDSIRFEYNATTKDKSIILSETYLGIDSTTYSGKLILKPYSSIILLKNTPLKTSPIQSLNFEGKKKGTTVSLQWETSNAFNTSSFDILKSSDGVQFKKIGQVAANSIALTSSIYTFNDNTFSDGKSYYQIRVVSKDEKNTYSKTIVLPSSENVKLSVTPNPASNKIWVYSNFFQDYRNAVLTLHDIKGSVIKVIPITSSYKSIPIDISNLAKGTYIITLVDGNTICNQKFIKQ</sequence>
<keyword evidence="4" id="KW-1185">Reference proteome</keyword>
<dbReference type="SUPFAM" id="SSF49785">
    <property type="entry name" value="Galactose-binding domain-like"/>
    <property type="match status" value="1"/>
</dbReference>
<dbReference type="RefSeq" id="WP_137260890.1">
    <property type="nucleotide sequence ID" value="NZ_SZQL01000003.1"/>
</dbReference>
<dbReference type="Gene3D" id="2.60.120.260">
    <property type="entry name" value="Galactose-binding domain-like"/>
    <property type="match status" value="1"/>
</dbReference>
<comment type="caution">
    <text evidence="3">The sequence shown here is derived from an EMBL/GenBank/DDBJ whole genome shotgun (WGS) entry which is preliminary data.</text>
</comment>
<dbReference type="InterPro" id="IPR012334">
    <property type="entry name" value="Pectin_lyas_fold"/>
</dbReference>
<dbReference type="InterPro" id="IPR022441">
    <property type="entry name" value="Para_beta_helix_rpt-2"/>
</dbReference>
<dbReference type="NCBIfam" id="TIGR04183">
    <property type="entry name" value="Por_Secre_tail"/>
    <property type="match status" value="1"/>
</dbReference>
<dbReference type="NCBIfam" id="TIGR03804">
    <property type="entry name" value="para_beta_helix"/>
    <property type="match status" value="1"/>
</dbReference>
<dbReference type="EMBL" id="SZQL01000003">
    <property type="protein sequence ID" value="TKK70345.1"/>
    <property type="molecule type" value="Genomic_DNA"/>
</dbReference>
<protein>
    <submittedName>
        <fullName evidence="3">T9SS type A sorting domain-containing protein</fullName>
    </submittedName>
</protein>
<dbReference type="AlphaFoldDB" id="A0A4U3L5C0"/>
<evidence type="ECO:0000259" key="2">
    <source>
        <dbReference type="Pfam" id="PF18962"/>
    </source>
</evidence>
<organism evidence="3 4">
    <name type="scientific">Ilyomonas limi</name>
    <dbReference type="NCBI Taxonomy" id="2575867"/>
    <lineage>
        <taxon>Bacteria</taxon>
        <taxon>Pseudomonadati</taxon>
        <taxon>Bacteroidota</taxon>
        <taxon>Chitinophagia</taxon>
        <taxon>Chitinophagales</taxon>
        <taxon>Chitinophagaceae</taxon>
        <taxon>Ilyomonas</taxon>
    </lineage>
</organism>